<organism evidence="1 2">
    <name type="scientific">Dallia pectoralis</name>
    <name type="common">Alaska blackfish</name>
    <dbReference type="NCBI Taxonomy" id="75939"/>
    <lineage>
        <taxon>Eukaryota</taxon>
        <taxon>Metazoa</taxon>
        <taxon>Chordata</taxon>
        <taxon>Craniata</taxon>
        <taxon>Vertebrata</taxon>
        <taxon>Euteleostomi</taxon>
        <taxon>Actinopterygii</taxon>
        <taxon>Neopterygii</taxon>
        <taxon>Teleostei</taxon>
        <taxon>Protacanthopterygii</taxon>
        <taxon>Esociformes</taxon>
        <taxon>Umbridae</taxon>
        <taxon>Dallia</taxon>
    </lineage>
</organism>
<gene>
    <name evidence="1" type="ORF">DPEC_G00242980</name>
</gene>
<protein>
    <submittedName>
        <fullName evidence="1">Uncharacterized protein</fullName>
    </submittedName>
</protein>
<proteinExistence type="predicted"/>
<evidence type="ECO:0000313" key="1">
    <source>
        <dbReference type="EMBL" id="KAJ7995288.1"/>
    </source>
</evidence>
<reference evidence="1" key="1">
    <citation type="submission" date="2021-05" db="EMBL/GenBank/DDBJ databases">
        <authorList>
            <person name="Pan Q."/>
            <person name="Jouanno E."/>
            <person name="Zahm M."/>
            <person name="Klopp C."/>
            <person name="Cabau C."/>
            <person name="Louis A."/>
            <person name="Berthelot C."/>
            <person name="Parey E."/>
            <person name="Roest Crollius H."/>
            <person name="Montfort J."/>
            <person name="Robinson-Rechavi M."/>
            <person name="Bouchez O."/>
            <person name="Lampietro C."/>
            <person name="Lopez Roques C."/>
            <person name="Donnadieu C."/>
            <person name="Postlethwait J."/>
            <person name="Bobe J."/>
            <person name="Dillon D."/>
            <person name="Chandos A."/>
            <person name="von Hippel F."/>
            <person name="Guiguen Y."/>
        </authorList>
    </citation>
    <scope>NUCLEOTIDE SEQUENCE</scope>
    <source>
        <strain evidence="1">YG-Jan2019</strain>
    </source>
</reference>
<dbReference type="EMBL" id="CM055748">
    <property type="protein sequence ID" value="KAJ7995288.1"/>
    <property type="molecule type" value="Genomic_DNA"/>
</dbReference>
<comment type="caution">
    <text evidence="1">The sequence shown here is derived from an EMBL/GenBank/DDBJ whole genome shotgun (WGS) entry which is preliminary data.</text>
</comment>
<keyword evidence="2" id="KW-1185">Reference proteome</keyword>
<dbReference type="Proteomes" id="UP001157502">
    <property type="component" value="Chromosome 21"/>
</dbReference>
<evidence type="ECO:0000313" key="2">
    <source>
        <dbReference type="Proteomes" id="UP001157502"/>
    </source>
</evidence>
<sequence length="79" mass="9276">MCDLLPIEEDQSVRPAHQIHPDLQRPLSYRVTSLLHREDRRQNSETQTRRLDWTSDPHTRPVPSRSTHHNKPDSVFSGL</sequence>
<accession>A0ACC2FV55</accession>
<name>A0ACC2FV55_DALPE</name>